<name>A0A2G3A6V2_CAPAN</name>
<dbReference type="PANTHER" id="PTHR31301:SF212">
    <property type="entry name" value="LOB DOMAIN-CONTAINING PROTEIN"/>
    <property type="match status" value="1"/>
</dbReference>
<comment type="caution">
    <text evidence="3">The sequence shown here is derived from an EMBL/GenBank/DDBJ whole genome shotgun (WGS) entry which is preliminary data.</text>
</comment>
<evidence type="ECO:0000313" key="4">
    <source>
        <dbReference type="Proteomes" id="UP000222542"/>
    </source>
</evidence>
<dbReference type="GO" id="GO:0006355">
    <property type="term" value="P:regulation of DNA-templated transcription"/>
    <property type="evidence" value="ECO:0000318"/>
    <property type="project" value="GO_Central"/>
</dbReference>
<evidence type="ECO:0000256" key="1">
    <source>
        <dbReference type="ARBA" id="ARBA00005474"/>
    </source>
</evidence>
<dbReference type="GO" id="GO:0001216">
    <property type="term" value="F:DNA-binding transcription activator activity"/>
    <property type="evidence" value="ECO:0000318"/>
    <property type="project" value="GO_Central"/>
</dbReference>
<accession>A0A2G3A6V2</accession>
<dbReference type="OMA" id="MWRHFPA"/>
<dbReference type="STRING" id="4072.A0A2G3A6V2"/>
<reference evidence="3 4" key="2">
    <citation type="journal article" date="2017" name="Genome Biol.">
        <title>New reference genome sequences of hot pepper reveal the massive evolution of plant disease-resistance genes by retroduplication.</title>
        <authorList>
            <person name="Kim S."/>
            <person name="Park J."/>
            <person name="Yeom S.I."/>
            <person name="Kim Y.M."/>
            <person name="Seo E."/>
            <person name="Kim K.T."/>
            <person name="Kim M.S."/>
            <person name="Lee J.M."/>
            <person name="Cheong K."/>
            <person name="Shin H.S."/>
            <person name="Kim S.B."/>
            <person name="Han K."/>
            <person name="Lee J."/>
            <person name="Park M."/>
            <person name="Lee H.A."/>
            <person name="Lee H.Y."/>
            <person name="Lee Y."/>
            <person name="Oh S."/>
            <person name="Lee J.H."/>
            <person name="Choi E."/>
            <person name="Choi E."/>
            <person name="Lee S.E."/>
            <person name="Jeon J."/>
            <person name="Kim H."/>
            <person name="Choi G."/>
            <person name="Song H."/>
            <person name="Lee J."/>
            <person name="Lee S.C."/>
            <person name="Kwon J.K."/>
            <person name="Lee H.Y."/>
            <person name="Koo N."/>
            <person name="Hong Y."/>
            <person name="Kim R.W."/>
            <person name="Kang W.H."/>
            <person name="Huh J.H."/>
            <person name="Kang B.C."/>
            <person name="Yang T.J."/>
            <person name="Lee Y.H."/>
            <person name="Bennetzen J.L."/>
            <person name="Choi D."/>
        </authorList>
    </citation>
    <scope>NUCLEOTIDE SEQUENCE [LARGE SCALE GENOMIC DNA]</scope>
    <source>
        <strain evidence="4">cv. CM334</strain>
    </source>
</reference>
<dbReference type="EMBL" id="AYRZ02000002">
    <property type="protein sequence ID" value="PHT89967.1"/>
    <property type="molecule type" value="Genomic_DNA"/>
</dbReference>
<organism evidence="3 4">
    <name type="scientific">Capsicum annuum</name>
    <name type="common">Capsicum pepper</name>
    <dbReference type="NCBI Taxonomy" id="4072"/>
    <lineage>
        <taxon>Eukaryota</taxon>
        <taxon>Viridiplantae</taxon>
        <taxon>Streptophyta</taxon>
        <taxon>Embryophyta</taxon>
        <taxon>Tracheophyta</taxon>
        <taxon>Spermatophyta</taxon>
        <taxon>Magnoliopsida</taxon>
        <taxon>eudicotyledons</taxon>
        <taxon>Gunneridae</taxon>
        <taxon>Pentapetalae</taxon>
        <taxon>asterids</taxon>
        <taxon>lamiids</taxon>
        <taxon>Solanales</taxon>
        <taxon>Solanaceae</taxon>
        <taxon>Solanoideae</taxon>
        <taxon>Capsiceae</taxon>
        <taxon>Capsicum</taxon>
    </lineage>
</organism>
<dbReference type="PROSITE" id="PS50891">
    <property type="entry name" value="LOB"/>
    <property type="match status" value="1"/>
</dbReference>
<dbReference type="Pfam" id="PF03195">
    <property type="entry name" value="LOB"/>
    <property type="match status" value="1"/>
</dbReference>
<gene>
    <name evidence="3" type="ORF">T459_05080</name>
</gene>
<dbReference type="GO" id="GO:0005634">
    <property type="term" value="C:nucleus"/>
    <property type="evidence" value="ECO:0000318"/>
    <property type="project" value="GO_Central"/>
</dbReference>
<sequence length="390" mass="43084">MSNNNNNNYLHNAEDELHEAGSNRPACASCKHQRKKCIEGDCAMWRHFPATKMDEFLAVHKVFGIANVTKKIKSLDNVAQQDETIKSFLWEARLWQEDPVHGPLGAYRQLEQQLKEEKRNKQPQMVPLANAAQLPTTTTSDTSMHLPPLAVDESMVAPRANSANNPMHTYNQQLYNMLNTNVPNYTNPLPQHGYGGETLGTTSTGQNLSDVCTGNNGLGYGRPIQQAQNAFPSHCSRPIQQVQNAFIPRQVGVHHSTTQNVAHNVPLQQQIYPHNHMMDLVQVKRRLEQSDQHMNPSFSGRHIRGRVIGPISTTSSALVGPYGPISSTSSGTFVNLTAATTGTMVSPSVNVALSYKSDIPRAIWNLPLTRRGSPQPKYVARVGVSESDTP</sequence>
<dbReference type="PANTHER" id="PTHR31301">
    <property type="entry name" value="LOB DOMAIN-CONTAINING PROTEIN 4-RELATED"/>
    <property type="match status" value="1"/>
</dbReference>
<evidence type="ECO:0000259" key="2">
    <source>
        <dbReference type="PROSITE" id="PS50891"/>
    </source>
</evidence>
<dbReference type="AlphaFoldDB" id="A0A2G3A6V2"/>
<protein>
    <recommendedName>
        <fullName evidence="2">LOB domain-containing protein</fullName>
    </recommendedName>
</protein>
<feature type="domain" description="LOB" evidence="2">
    <location>
        <begin position="25"/>
        <end position="128"/>
    </location>
</feature>
<comment type="similarity">
    <text evidence="1">Belongs to the LOB domain-containing protein family.</text>
</comment>
<evidence type="ECO:0000313" key="3">
    <source>
        <dbReference type="EMBL" id="PHT89967.1"/>
    </source>
</evidence>
<reference evidence="3 4" key="1">
    <citation type="journal article" date="2014" name="Nat. Genet.">
        <title>Genome sequence of the hot pepper provides insights into the evolution of pungency in Capsicum species.</title>
        <authorList>
            <person name="Kim S."/>
            <person name="Park M."/>
            <person name="Yeom S.I."/>
            <person name="Kim Y.M."/>
            <person name="Lee J.M."/>
            <person name="Lee H.A."/>
            <person name="Seo E."/>
            <person name="Choi J."/>
            <person name="Cheong K."/>
            <person name="Kim K.T."/>
            <person name="Jung K."/>
            <person name="Lee G.W."/>
            <person name="Oh S.K."/>
            <person name="Bae C."/>
            <person name="Kim S.B."/>
            <person name="Lee H.Y."/>
            <person name="Kim S.Y."/>
            <person name="Kim M.S."/>
            <person name="Kang B.C."/>
            <person name="Jo Y.D."/>
            <person name="Yang H.B."/>
            <person name="Jeong H.J."/>
            <person name="Kang W.H."/>
            <person name="Kwon J.K."/>
            <person name="Shin C."/>
            <person name="Lim J.Y."/>
            <person name="Park J.H."/>
            <person name="Huh J.H."/>
            <person name="Kim J.S."/>
            <person name="Kim B.D."/>
            <person name="Cohen O."/>
            <person name="Paran I."/>
            <person name="Suh M.C."/>
            <person name="Lee S.B."/>
            <person name="Kim Y.K."/>
            <person name="Shin Y."/>
            <person name="Noh S.J."/>
            <person name="Park J."/>
            <person name="Seo Y.S."/>
            <person name="Kwon S.Y."/>
            <person name="Kim H.A."/>
            <person name="Park J.M."/>
            <person name="Kim H.J."/>
            <person name="Choi S.B."/>
            <person name="Bosland P.W."/>
            <person name="Reeves G."/>
            <person name="Jo S.H."/>
            <person name="Lee B.W."/>
            <person name="Cho H.T."/>
            <person name="Choi H.S."/>
            <person name="Lee M.S."/>
            <person name="Yu Y."/>
            <person name="Do Choi Y."/>
            <person name="Park B.S."/>
            <person name="van Deynze A."/>
            <person name="Ashrafi H."/>
            <person name="Hill T."/>
            <person name="Kim W.T."/>
            <person name="Pai H.S."/>
            <person name="Ahn H.K."/>
            <person name="Yeam I."/>
            <person name="Giovannoni J.J."/>
            <person name="Rose J.K."/>
            <person name="Sorensen I."/>
            <person name="Lee S.J."/>
            <person name="Kim R.W."/>
            <person name="Choi I.Y."/>
            <person name="Choi B.S."/>
            <person name="Lim J.S."/>
            <person name="Lee Y.H."/>
            <person name="Choi D."/>
        </authorList>
    </citation>
    <scope>NUCLEOTIDE SEQUENCE [LARGE SCALE GENOMIC DNA]</scope>
    <source>
        <strain evidence="4">cv. CM334</strain>
    </source>
</reference>
<dbReference type="Proteomes" id="UP000222542">
    <property type="component" value="Unassembled WGS sequence"/>
</dbReference>
<proteinExistence type="inferred from homology"/>
<keyword evidence="4" id="KW-1185">Reference proteome</keyword>
<dbReference type="Gramene" id="PHT89967">
    <property type="protein sequence ID" value="PHT89967"/>
    <property type="gene ID" value="T459_05080"/>
</dbReference>
<dbReference type="InterPro" id="IPR004883">
    <property type="entry name" value="LOB"/>
</dbReference>